<evidence type="ECO:0000313" key="2">
    <source>
        <dbReference type="Proteomes" id="UP000233551"/>
    </source>
</evidence>
<organism evidence="1 2">
    <name type="scientific">Punica granatum</name>
    <name type="common">Pomegranate</name>
    <dbReference type="NCBI Taxonomy" id="22663"/>
    <lineage>
        <taxon>Eukaryota</taxon>
        <taxon>Viridiplantae</taxon>
        <taxon>Streptophyta</taxon>
        <taxon>Embryophyta</taxon>
        <taxon>Tracheophyta</taxon>
        <taxon>Spermatophyta</taxon>
        <taxon>Magnoliopsida</taxon>
        <taxon>eudicotyledons</taxon>
        <taxon>Gunneridae</taxon>
        <taxon>Pentapetalae</taxon>
        <taxon>rosids</taxon>
        <taxon>malvids</taxon>
        <taxon>Myrtales</taxon>
        <taxon>Lythraceae</taxon>
        <taxon>Punica</taxon>
    </lineage>
</organism>
<sequence>MTEAYCASCIVVGANRMGNWELGGPRSLTSCMWRFDRTLTPERARHALALLRALLDPLAWRPVPVPHPSKFKYLSCAVRLRLYPHLDRDFYSGVS</sequence>
<dbReference type="EMBL" id="PGOL01000160">
    <property type="protein sequence ID" value="PKI75624.1"/>
    <property type="molecule type" value="Genomic_DNA"/>
</dbReference>
<name>A0A2I0L4L4_PUNGR</name>
<dbReference type="AlphaFoldDB" id="A0A2I0L4L4"/>
<accession>A0A2I0L4L4</accession>
<protein>
    <submittedName>
        <fullName evidence="1">Uncharacterized protein</fullName>
    </submittedName>
</protein>
<comment type="caution">
    <text evidence="1">The sequence shown here is derived from an EMBL/GenBank/DDBJ whole genome shotgun (WGS) entry which is preliminary data.</text>
</comment>
<gene>
    <name evidence="1" type="ORF">CRG98_004025</name>
</gene>
<proteinExistence type="predicted"/>
<dbReference type="Proteomes" id="UP000233551">
    <property type="component" value="Unassembled WGS sequence"/>
</dbReference>
<reference evidence="1 2" key="1">
    <citation type="submission" date="2017-11" db="EMBL/GenBank/DDBJ databases">
        <title>De-novo sequencing of pomegranate (Punica granatum L.) genome.</title>
        <authorList>
            <person name="Akparov Z."/>
            <person name="Amiraslanov A."/>
            <person name="Hajiyeva S."/>
            <person name="Abbasov M."/>
            <person name="Kaur K."/>
            <person name="Hamwieh A."/>
            <person name="Solovyev V."/>
            <person name="Salamov A."/>
            <person name="Braich B."/>
            <person name="Kosarev P."/>
            <person name="Mahmoud A."/>
            <person name="Hajiyev E."/>
            <person name="Babayeva S."/>
            <person name="Izzatullayeva V."/>
            <person name="Mammadov A."/>
            <person name="Mammadov A."/>
            <person name="Sharifova S."/>
            <person name="Ojaghi J."/>
            <person name="Eynullazada K."/>
            <person name="Bayramov B."/>
            <person name="Abdulazimova A."/>
            <person name="Shahmuradov I."/>
        </authorList>
    </citation>
    <scope>NUCLEOTIDE SEQUENCE [LARGE SCALE GENOMIC DNA]</scope>
    <source>
        <strain evidence="2">cv. AG2017</strain>
        <tissue evidence="1">Leaf</tissue>
    </source>
</reference>
<evidence type="ECO:0000313" key="1">
    <source>
        <dbReference type="EMBL" id="PKI75624.1"/>
    </source>
</evidence>
<keyword evidence="2" id="KW-1185">Reference proteome</keyword>